<evidence type="ECO:0000313" key="2">
    <source>
        <dbReference type="EMBL" id="AES99458.1"/>
    </source>
</evidence>
<name>G7K205_MEDTR</name>
<accession>G7K205</accession>
<feature type="signal peptide" evidence="1">
    <location>
        <begin position="1"/>
        <end position="28"/>
    </location>
</feature>
<dbReference type="HOGENOM" id="CLU_2444212_0_0_1"/>
<proteinExistence type="predicted"/>
<dbReference type="Proteomes" id="UP000002051">
    <property type="component" value="Chromosome 5"/>
</dbReference>
<reference evidence="2 4" key="2">
    <citation type="journal article" date="2014" name="BMC Genomics">
        <title>An improved genome release (version Mt4.0) for the model legume Medicago truncatula.</title>
        <authorList>
            <person name="Tang H."/>
            <person name="Krishnakumar V."/>
            <person name="Bidwell S."/>
            <person name="Rosen B."/>
            <person name="Chan A."/>
            <person name="Zhou S."/>
            <person name="Gentzbittel L."/>
            <person name="Childs K.L."/>
            <person name="Yandell M."/>
            <person name="Gundlach H."/>
            <person name="Mayer K.F."/>
            <person name="Schwartz D.C."/>
            <person name="Town C.D."/>
        </authorList>
    </citation>
    <scope>GENOME REANNOTATION</scope>
    <source>
        <strain evidence="3 4">cv. Jemalong A17</strain>
    </source>
</reference>
<evidence type="ECO:0000313" key="4">
    <source>
        <dbReference type="Proteomes" id="UP000002051"/>
    </source>
</evidence>
<gene>
    <name evidence="2" type="ordered locus">MTR_5g081090</name>
</gene>
<feature type="chain" id="PRO_5014573291" evidence="1">
    <location>
        <begin position="29"/>
        <end position="90"/>
    </location>
</feature>
<keyword evidence="2" id="KW-0812">Transmembrane</keyword>
<keyword evidence="1" id="KW-0732">Signal</keyword>
<dbReference type="EMBL" id="CM001221">
    <property type="protein sequence ID" value="AES99458.1"/>
    <property type="molecule type" value="Genomic_DNA"/>
</dbReference>
<organism evidence="2 4">
    <name type="scientific">Medicago truncatula</name>
    <name type="common">Barrel medic</name>
    <name type="synonym">Medicago tribuloides</name>
    <dbReference type="NCBI Taxonomy" id="3880"/>
    <lineage>
        <taxon>Eukaryota</taxon>
        <taxon>Viridiplantae</taxon>
        <taxon>Streptophyta</taxon>
        <taxon>Embryophyta</taxon>
        <taxon>Tracheophyta</taxon>
        <taxon>Spermatophyta</taxon>
        <taxon>Magnoliopsida</taxon>
        <taxon>eudicotyledons</taxon>
        <taxon>Gunneridae</taxon>
        <taxon>Pentapetalae</taxon>
        <taxon>rosids</taxon>
        <taxon>fabids</taxon>
        <taxon>Fabales</taxon>
        <taxon>Fabaceae</taxon>
        <taxon>Papilionoideae</taxon>
        <taxon>50 kb inversion clade</taxon>
        <taxon>NPAAA clade</taxon>
        <taxon>Hologalegina</taxon>
        <taxon>IRL clade</taxon>
        <taxon>Trifolieae</taxon>
        <taxon>Medicago</taxon>
    </lineage>
</organism>
<dbReference type="PaxDb" id="3880-AES99458"/>
<evidence type="ECO:0000313" key="3">
    <source>
        <dbReference type="EnsemblPlants" id="AES99458"/>
    </source>
</evidence>
<sequence>MEALLKLFLKFVVLVLAIGGAMVGNVHGRLPLCCPIPTVCQPRTCEHPPCCRDSPPDLLTPGVNGFVGTKSHPLIWFNLETVNYSFESAW</sequence>
<protein>
    <submittedName>
        <fullName evidence="2">Transmembrane protein, putative</fullName>
    </submittedName>
</protein>
<evidence type="ECO:0000256" key="1">
    <source>
        <dbReference type="SAM" id="SignalP"/>
    </source>
</evidence>
<dbReference type="EnsemblPlants" id="AES99458">
    <property type="protein sequence ID" value="AES99458"/>
    <property type="gene ID" value="MTR_5g081090"/>
</dbReference>
<keyword evidence="2" id="KW-0472">Membrane</keyword>
<dbReference type="AlphaFoldDB" id="G7K205"/>
<reference evidence="2 4" key="1">
    <citation type="journal article" date="2011" name="Nature">
        <title>The Medicago genome provides insight into the evolution of rhizobial symbioses.</title>
        <authorList>
            <person name="Young N.D."/>
            <person name="Debelle F."/>
            <person name="Oldroyd G.E."/>
            <person name="Geurts R."/>
            <person name="Cannon S.B."/>
            <person name="Udvardi M.K."/>
            <person name="Benedito V.A."/>
            <person name="Mayer K.F."/>
            <person name="Gouzy J."/>
            <person name="Schoof H."/>
            <person name="Van de Peer Y."/>
            <person name="Proost S."/>
            <person name="Cook D.R."/>
            <person name="Meyers B.C."/>
            <person name="Spannagl M."/>
            <person name="Cheung F."/>
            <person name="De Mita S."/>
            <person name="Krishnakumar V."/>
            <person name="Gundlach H."/>
            <person name="Zhou S."/>
            <person name="Mudge J."/>
            <person name="Bharti A.K."/>
            <person name="Murray J.D."/>
            <person name="Naoumkina M.A."/>
            <person name="Rosen B."/>
            <person name="Silverstein K.A."/>
            <person name="Tang H."/>
            <person name="Rombauts S."/>
            <person name="Zhao P.X."/>
            <person name="Zhou P."/>
            <person name="Barbe V."/>
            <person name="Bardou P."/>
            <person name="Bechner M."/>
            <person name="Bellec A."/>
            <person name="Berger A."/>
            <person name="Berges H."/>
            <person name="Bidwell S."/>
            <person name="Bisseling T."/>
            <person name="Choisne N."/>
            <person name="Couloux A."/>
            <person name="Denny R."/>
            <person name="Deshpande S."/>
            <person name="Dai X."/>
            <person name="Doyle J.J."/>
            <person name="Dudez A.M."/>
            <person name="Farmer A.D."/>
            <person name="Fouteau S."/>
            <person name="Franken C."/>
            <person name="Gibelin C."/>
            <person name="Gish J."/>
            <person name="Goldstein S."/>
            <person name="Gonzalez A.J."/>
            <person name="Green P.J."/>
            <person name="Hallab A."/>
            <person name="Hartog M."/>
            <person name="Hua A."/>
            <person name="Humphray S.J."/>
            <person name="Jeong D.H."/>
            <person name="Jing Y."/>
            <person name="Jocker A."/>
            <person name="Kenton S.M."/>
            <person name="Kim D.J."/>
            <person name="Klee K."/>
            <person name="Lai H."/>
            <person name="Lang C."/>
            <person name="Lin S."/>
            <person name="Macmil S.L."/>
            <person name="Magdelenat G."/>
            <person name="Matthews L."/>
            <person name="McCorrison J."/>
            <person name="Monaghan E.L."/>
            <person name="Mun J.H."/>
            <person name="Najar F.Z."/>
            <person name="Nicholson C."/>
            <person name="Noirot C."/>
            <person name="O'Bleness M."/>
            <person name="Paule C.R."/>
            <person name="Poulain J."/>
            <person name="Prion F."/>
            <person name="Qin B."/>
            <person name="Qu C."/>
            <person name="Retzel E.F."/>
            <person name="Riddle C."/>
            <person name="Sallet E."/>
            <person name="Samain S."/>
            <person name="Samson N."/>
            <person name="Sanders I."/>
            <person name="Saurat O."/>
            <person name="Scarpelli C."/>
            <person name="Schiex T."/>
            <person name="Segurens B."/>
            <person name="Severin A.J."/>
            <person name="Sherrier D.J."/>
            <person name="Shi R."/>
            <person name="Sims S."/>
            <person name="Singer S.R."/>
            <person name="Sinharoy S."/>
            <person name="Sterck L."/>
            <person name="Viollet A."/>
            <person name="Wang B.B."/>
            <person name="Wang K."/>
            <person name="Wang M."/>
            <person name="Wang X."/>
            <person name="Warfsmann J."/>
            <person name="Weissenbach J."/>
            <person name="White D.D."/>
            <person name="White J.D."/>
            <person name="Wiley G.B."/>
            <person name="Wincker P."/>
            <person name="Xing Y."/>
            <person name="Yang L."/>
            <person name="Yao Z."/>
            <person name="Ying F."/>
            <person name="Zhai J."/>
            <person name="Zhou L."/>
            <person name="Zuber A."/>
            <person name="Denarie J."/>
            <person name="Dixon R.A."/>
            <person name="May G.D."/>
            <person name="Schwartz D.C."/>
            <person name="Rogers J."/>
            <person name="Quetier F."/>
            <person name="Town C.D."/>
            <person name="Roe B.A."/>
        </authorList>
    </citation>
    <scope>NUCLEOTIDE SEQUENCE [LARGE SCALE GENOMIC DNA]</scope>
    <source>
        <strain evidence="2">A17</strain>
        <strain evidence="3 4">cv. Jemalong A17</strain>
    </source>
</reference>
<reference evidence="3" key="3">
    <citation type="submission" date="2015-04" db="UniProtKB">
        <authorList>
            <consortium name="EnsemblPlants"/>
        </authorList>
    </citation>
    <scope>IDENTIFICATION</scope>
    <source>
        <strain evidence="3">cv. Jemalong A17</strain>
    </source>
</reference>
<keyword evidence="4" id="KW-1185">Reference proteome</keyword>